<gene>
    <name evidence="1" type="ORF">SMC5_07530</name>
</gene>
<dbReference type="InterPro" id="IPR006379">
    <property type="entry name" value="HAD-SF_hydro_IIB"/>
</dbReference>
<sequence>MAAIQKLIACDLDGTLLDSYSLITEETVAELRTALVPGVEFTICSGREQFSIMPFVEQLGIIHVPIISETGAVIQDPFDGHIIAEWNLAGSVIGEVLDLLQRSSYDFNFFLLKGEDVVLYKNAAAPFFLQKMPYAELNSRFEDIRAWKTHDMEGYRKLAIRCRLEETDALELDLVHALGVNATVVKADANCIDIMGAGVDKGSAVSTLSSMLGLEMKNIMVLGDNESDASMFKVAGVSVAMANGDPQVIRLARYVTPSNDERGVVA</sequence>
<dbReference type="SFLD" id="SFLDS00003">
    <property type="entry name" value="Haloacid_Dehalogenase"/>
    <property type="match status" value="1"/>
</dbReference>
<proteinExistence type="predicted"/>
<dbReference type="GO" id="GO:0005829">
    <property type="term" value="C:cytosol"/>
    <property type="evidence" value="ECO:0007669"/>
    <property type="project" value="TreeGrafter"/>
</dbReference>
<dbReference type="Gene3D" id="3.40.50.1000">
    <property type="entry name" value="HAD superfamily/HAD-like"/>
    <property type="match status" value="1"/>
</dbReference>
<dbReference type="Proteomes" id="UP000266489">
    <property type="component" value="Unassembled WGS sequence"/>
</dbReference>
<dbReference type="SFLD" id="SFLDG01140">
    <property type="entry name" value="C2.B:_Phosphomannomutase_and_P"/>
    <property type="match status" value="1"/>
</dbReference>
<protein>
    <submittedName>
        <fullName evidence="1">HAD family phosphatase</fullName>
    </submittedName>
</protein>
<dbReference type="Pfam" id="PF08282">
    <property type="entry name" value="Hydrolase_3"/>
    <property type="match status" value="1"/>
</dbReference>
<name>A0A398D286_9BACT</name>
<dbReference type="GO" id="GO:0016791">
    <property type="term" value="F:phosphatase activity"/>
    <property type="evidence" value="ECO:0007669"/>
    <property type="project" value="TreeGrafter"/>
</dbReference>
<dbReference type="InterPro" id="IPR000150">
    <property type="entry name" value="Cof"/>
</dbReference>
<accession>A0A398D286</accession>
<dbReference type="NCBIfam" id="TIGR01484">
    <property type="entry name" value="HAD-SF-IIB"/>
    <property type="match status" value="1"/>
</dbReference>
<evidence type="ECO:0000313" key="2">
    <source>
        <dbReference type="Proteomes" id="UP000266489"/>
    </source>
</evidence>
<dbReference type="NCBIfam" id="TIGR00099">
    <property type="entry name" value="Cof-subfamily"/>
    <property type="match status" value="1"/>
</dbReference>
<reference evidence="1 2" key="1">
    <citation type="submission" date="2018-09" db="EMBL/GenBank/DDBJ databases">
        <title>Discovery and Ecogenomic Context for Candidatus Cryosericales, a Global Caldiserica Order Active in Thawing Permafrost.</title>
        <authorList>
            <person name="Martinez M.A."/>
            <person name="Woodcroft B.J."/>
            <person name="Ignacio Espinoza J.C."/>
            <person name="Zayed A."/>
            <person name="Singleton C.M."/>
            <person name="Boyd J."/>
            <person name="Li Y.-F."/>
            <person name="Purvine S."/>
            <person name="Maughan H."/>
            <person name="Hodgkins S.B."/>
            <person name="Anderson D."/>
            <person name="Sederholm M."/>
            <person name="Temperton B."/>
            <person name="Saleska S.R."/>
            <person name="Tyson G.W."/>
            <person name="Rich V.I."/>
        </authorList>
    </citation>
    <scope>NUCLEOTIDE SEQUENCE [LARGE SCALE GENOMIC DNA]</scope>
    <source>
        <strain evidence="1 2">SMC5</strain>
    </source>
</reference>
<dbReference type="SUPFAM" id="SSF56784">
    <property type="entry name" value="HAD-like"/>
    <property type="match status" value="1"/>
</dbReference>
<dbReference type="InterPro" id="IPR036412">
    <property type="entry name" value="HAD-like_sf"/>
</dbReference>
<dbReference type="AlphaFoldDB" id="A0A398D286"/>
<dbReference type="EMBL" id="QXIU01000185">
    <property type="protein sequence ID" value="RIE08943.1"/>
    <property type="molecule type" value="Genomic_DNA"/>
</dbReference>
<dbReference type="CDD" id="cd07516">
    <property type="entry name" value="HAD_Pase"/>
    <property type="match status" value="1"/>
</dbReference>
<dbReference type="PANTHER" id="PTHR10000:SF8">
    <property type="entry name" value="HAD SUPERFAMILY HYDROLASE-LIKE, TYPE 3"/>
    <property type="match status" value="1"/>
</dbReference>
<dbReference type="RefSeq" id="WP_165849024.1">
    <property type="nucleotide sequence ID" value="NZ_QXIU01000185.1"/>
</dbReference>
<dbReference type="InterPro" id="IPR023214">
    <property type="entry name" value="HAD_sf"/>
</dbReference>
<evidence type="ECO:0000313" key="1">
    <source>
        <dbReference type="EMBL" id="RIE08943.1"/>
    </source>
</evidence>
<feature type="non-terminal residue" evidence="1">
    <location>
        <position position="266"/>
    </location>
</feature>
<dbReference type="PANTHER" id="PTHR10000">
    <property type="entry name" value="PHOSPHOSERINE PHOSPHATASE"/>
    <property type="match status" value="1"/>
</dbReference>
<organism evidence="1 2">
    <name type="scientific">Candidatus Cryosericum odellii</name>
    <dbReference type="NCBI Taxonomy" id="2290917"/>
    <lineage>
        <taxon>Bacteria</taxon>
        <taxon>Pseudomonadati</taxon>
        <taxon>Caldisericota/Cryosericota group</taxon>
        <taxon>Candidatus Cryosericota</taxon>
        <taxon>Candidatus Cryosericia</taxon>
        <taxon>Candidatus Cryosericales</taxon>
        <taxon>Candidatus Cryosericaceae</taxon>
        <taxon>Candidatus Cryosericum</taxon>
    </lineage>
</organism>
<dbReference type="Gene3D" id="3.30.1240.10">
    <property type="match status" value="1"/>
</dbReference>
<dbReference type="GO" id="GO:0000287">
    <property type="term" value="F:magnesium ion binding"/>
    <property type="evidence" value="ECO:0007669"/>
    <property type="project" value="TreeGrafter"/>
</dbReference>
<comment type="caution">
    <text evidence="1">The sequence shown here is derived from an EMBL/GenBank/DDBJ whole genome shotgun (WGS) entry which is preliminary data.</text>
</comment>